<sequence length="214" mass="23522">MSVNHHQLLDSQQVEKSASNCAMHQYSNRTPSSQERGGQPGCHFSVTSTNDAGQIWYPNSGSTNHITNDVLTLNNPIEYTGMSQLLMGNGVPAPIIHEIKTRTVLLVGHIHKGLYHFDTSPQQGDSAGSVGGFQCAHTAEVHTRDGSCSMLELWHKRLGHPCIKTLHQVLRSCNIFPNKSTLPRVCAPCQLEKSHKLVSNDSQIVYSSPFELVV</sequence>
<reference evidence="2" key="1">
    <citation type="journal article" date="2020" name="Nat. Genet.">
        <title>Genomic diversifications of five Gossypium allopolyploid species and their impact on cotton improvement.</title>
        <authorList>
            <person name="Chen Z.J."/>
            <person name="Sreedasyam A."/>
            <person name="Ando A."/>
            <person name="Song Q."/>
            <person name="De Santiago L.M."/>
            <person name="Hulse-Kemp A.M."/>
            <person name="Ding M."/>
            <person name="Ye W."/>
            <person name="Kirkbride R.C."/>
            <person name="Jenkins J."/>
            <person name="Plott C."/>
            <person name="Lovell J."/>
            <person name="Lin Y.M."/>
            <person name="Vaughn R."/>
            <person name="Liu B."/>
            <person name="Simpson S."/>
            <person name="Scheffler B.E."/>
            <person name="Wen L."/>
            <person name="Saski C.A."/>
            <person name="Grover C.E."/>
            <person name="Hu G."/>
            <person name="Conover J.L."/>
            <person name="Carlson J.W."/>
            <person name="Shu S."/>
            <person name="Boston L.B."/>
            <person name="Williams M."/>
            <person name="Peterson D.G."/>
            <person name="McGee K."/>
            <person name="Jones D.C."/>
            <person name="Wendel J.F."/>
            <person name="Stelly D.M."/>
            <person name="Grimwood J."/>
            <person name="Schmutz J."/>
        </authorList>
    </citation>
    <scope>NUCLEOTIDE SEQUENCE [LARGE SCALE GENOMIC DNA]</scope>
    <source>
        <strain evidence="2">cv. TM-1</strain>
    </source>
</reference>
<protein>
    <recommendedName>
        <fullName evidence="1">GAG-pre-integrase domain-containing protein</fullName>
    </recommendedName>
</protein>
<dbReference type="InterPro" id="IPR025724">
    <property type="entry name" value="GAG-pre-integrase_dom"/>
</dbReference>
<dbReference type="Pfam" id="PF13976">
    <property type="entry name" value="gag_pre-integrs"/>
    <property type="match status" value="1"/>
</dbReference>
<dbReference type="RefSeq" id="XP_040954328.1">
    <property type="nucleotide sequence ID" value="XM_041098394.1"/>
</dbReference>
<gene>
    <name evidence="3" type="primary">LOC121219854</name>
</gene>
<evidence type="ECO:0000313" key="3">
    <source>
        <dbReference type="RefSeq" id="XP_040954328.1"/>
    </source>
</evidence>
<evidence type="ECO:0000313" key="2">
    <source>
        <dbReference type="Proteomes" id="UP000818029"/>
    </source>
</evidence>
<feature type="domain" description="GAG-pre-integrase" evidence="1">
    <location>
        <begin position="113"/>
        <end position="194"/>
    </location>
</feature>
<keyword evidence="2" id="KW-1185">Reference proteome</keyword>
<proteinExistence type="predicted"/>
<dbReference type="GeneID" id="121219854"/>
<reference evidence="3" key="2">
    <citation type="submission" date="2025-08" db="UniProtKB">
        <authorList>
            <consortium name="RefSeq"/>
        </authorList>
    </citation>
    <scope>IDENTIFICATION</scope>
</reference>
<accession>A0ABM3AHK6</accession>
<organism evidence="2 3">
    <name type="scientific">Gossypium hirsutum</name>
    <name type="common">Upland cotton</name>
    <name type="synonym">Gossypium mexicanum</name>
    <dbReference type="NCBI Taxonomy" id="3635"/>
    <lineage>
        <taxon>Eukaryota</taxon>
        <taxon>Viridiplantae</taxon>
        <taxon>Streptophyta</taxon>
        <taxon>Embryophyta</taxon>
        <taxon>Tracheophyta</taxon>
        <taxon>Spermatophyta</taxon>
        <taxon>Magnoliopsida</taxon>
        <taxon>eudicotyledons</taxon>
        <taxon>Gunneridae</taxon>
        <taxon>Pentapetalae</taxon>
        <taxon>rosids</taxon>
        <taxon>malvids</taxon>
        <taxon>Malvales</taxon>
        <taxon>Malvaceae</taxon>
        <taxon>Malvoideae</taxon>
        <taxon>Gossypium</taxon>
    </lineage>
</organism>
<evidence type="ECO:0000259" key="1">
    <source>
        <dbReference type="Pfam" id="PF13976"/>
    </source>
</evidence>
<name>A0ABM3AHK6_GOSHI</name>
<dbReference type="Proteomes" id="UP000818029">
    <property type="component" value="Chromosome D08"/>
</dbReference>